<keyword evidence="11" id="KW-0479">Metal-binding</keyword>
<evidence type="ECO:0000256" key="3">
    <source>
        <dbReference type="ARBA" id="ARBA00010651"/>
    </source>
</evidence>
<dbReference type="AlphaFoldDB" id="A0A6S6XWM6"/>
<evidence type="ECO:0000256" key="8">
    <source>
        <dbReference type="ARBA" id="ARBA00022475"/>
    </source>
</evidence>
<evidence type="ECO:0000256" key="13">
    <source>
        <dbReference type="ARBA" id="ARBA00022982"/>
    </source>
</evidence>
<evidence type="ECO:0000256" key="22">
    <source>
        <dbReference type="SAM" id="MobiDB-lite"/>
    </source>
</evidence>
<dbReference type="OrthoDB" id="9767869at2"/>
<dbReference type="Gene3D" id="2.102.10.10">
    <property type="entry name" value="Rieske [2Fe-2S] iron-sulphur domain"/>
    <property type="match status" value="1"/>
</dbReference>
<proteinExistence type="inferred from homology"/>
<dbReference type="PRINTS" id="PR00162">
    <property type="entry name" value="RIESKE"/>
</dbReference>
<evidence type="ECO:0000256" key="15">
    <source>
        <dbReference type="ARBA" id="ARBA00023004"/>
    </source>
</evidence>
<organism evidence="23 24">
    <name type="scientific">Denitratisoma oestradiolicum</name>
    <dbReference type="NCBI Taxonomy" id="311182"/>
    <lineage>
        <taxon>Bacteria</taxon>
        <taxon>Pseudomonadati</taxon>
        <taxon>Pseudomonadota</taxon>
        <taxon>Betaproteobacteria</taxon>
        <taxon>Nitrosomonadales</taxon>
        <taxon>Sterolibacteriaceae</taxon>
        <taxon>Denitratisoma</taxon>
    </lineage>
</organism>
<keyword evidence="7 20" id="KW-0813">Transport</keyword>
<evidence type="ECO:0000256" key="10">
    <source>
        <dbReference type="ARBA" id="ARBA00022714"/>
    </source>
</evidence>
<comment type="subcellular location">
    <subcellularLocation>
        <location evidence="2">Cell membrane</location>
        <topology evidence="2">Single-pass membrane protein</topology>
    </subcellularLocation>
</comment>
<protein>
    <recommendedName>
        <fullName evidence="6 20">Ubiquinol-cytochrome c reductase iron-sulfur subunit</fullName>
        <ecNumber evidence="5 20">7.1.1.8</ecNumber>
    </recommendedName>
</protein>
<keyword evidence="14 20" id="KW-1133">Transmembrane helix</keyword>
<keyword evidence="17 20" id="KW-0472">Membrane</keyword>
<evidence type="ECO:0000256" key="20">
    <source>
        <dbReference type="RuleBase" id="RU004494"/>
    </source>
</evidence>
<evidence type="ECO:0000256" key="17">
    <source>
        <dbReference type="ARBA" id="ARBA00023136"/>
    </source>
</evidence>
<dbReference type="GO" id="GO:0051537">
    <property type="term" value="F:2 iron, 2 sulfur cluster binding"/>
    <property type="evidence" value="ECO:0007669"/>
    <property type="project" value="UniProtKB-KW"/>
</dbReference>
<keyword evidence="12" id="KW-1278">Translocase</keyword>
<evidence type="ECO:0000256" key="14">
    <source>
        <dbReference type="ARBA" id="ARBA00022989"/>
    </source>
</evidence>
<evidence type="ECO:0000256" key="9">
    <source>
        <dbReference type="ARBA" id="ARBA00022692"/>
    </source>
</evidence>
<comment type="subunit">
    <text evidence="4 21">The main subunits of complex b-c1 are: cytochrome b, cytochrome c1 and the Rieske protein.</text>
</comment>
<comment type="similarity">
    <text evidence="3">Belongs to the Rieske iron-sulfur protein family.</text>
</comment>
<keyword evidence="16" id="KW-0411">Iron-sulfur</keyword>
<dbReference type="GO" id="GO:0008121">
    <property type="term" value="F:quinol-cytochrome-c reductase activity"/>
    <property type="evidence" value="ECO:0007669"/>
    <property type="project" value="UniProtKB-EC"/>
</dbReference>
<evidence type="ECO:0000256" key="19">
    <source>
        <dbReference type="ARBA" id="ARBA00029351"/>
    </source>
</evidence>
<gene>
    <name evidence="23" type="primary">petA</name>
    <name evidence="23" type="ORF">DENOEST_1332</name>
</gene>
<evidence type="ECO:0000256" key="6">
    <source>
        <dbReference type="ARBA" id="ARBA00019816"/>
    </source>
</evidence>
<evidence type="ECO:0000313" key="24">
    <source>
        <dbReference type="Proteomes" id="UP000515733"/>
    </source>
</evidence>
<comment type="catalytic activity">
    <reaction evidence="19 20">
        <text>a quinol + 2 Fe(III)-[cytochrome c](out) = a quinone + 2 Fe(II)-[cytochrome c](out) + 2 H(+)(out)</text>
        <dbReference type="Rhea" id="RHEA:11484"/>
        <dbReference type="Rhea" id="RHEA-COMP:10350"/>
        <dbReference type="Rhea" id="RHEA-COMP:14399"/>
        <dbReference type="ChEBI" id="CHEBI:15378"/>
        <dbReference type="ChEBI" id="CHEBI:24646"/>
        <dbReference type="ChEBI" id="CHEBI:29033"/>
        <dbReference type="ChEBI" id="CHEBI:29034"/>
        <dbReference type="ChEBI" id="CHEBI:132124"/>
        <dbReference type="EC" id="7.1.1.8"/>
    </reaction>
</comment>
<evidence type="ECO:0000256" key="2">
    <source>
        <dbReference type="ARBA" id="ARBA00004162"/>
    </source>
</evidence>
<evidence type="ECO:0000256" key="7">
    <source>
        <dbReference type="ARBA" id="ARBA00022448"/>
    </source>
</evidence>
<dbReference type="NCBIfam" id="TIGR01416">
    <property type="entry name" value="Rieske_proteo"/>
    <property type="match status" value="1"/>
</dbReference>
<evidence type="ECO:0000256" key="1">
    <source>
        <dbReference type="ARBA" id="ARBA00002444"/>
    </source>
</evidence>
<evidence type="ECO:0000256" key="5">
    <source>
        <dbReference type="ARBA" id="ARBA00012951"/>
    </source>
</evidence>
<sequence>MSSSDEKVDCGRRRLLVATAAAGGVVGVAATVPFLASMAPSERAKSAGAPVEVDISKLEPGQMTTVEWRGKPVWIIHRTPEMLESLKKTDEKVADPKSERKQAEFPPPDGIDPETRALKPEYMVVVGICTHLGCSPTDKFKTGAESGVDPDWAGGFLCPCHGSTFDLAGRVYKNKPAPDNLPIPPHVYLSESKILIGENKQGA</sequence>
<dbReference type="InterPro" id="IPR014349">
    <property type="entry name" value="Rieske_Fe-S_prot"/>
</dbReference>
<evidence type="ECO:0000256" key="11">
    <source>
        <dbReference type="ARBA" id="ARBA00022723"/>
    </source>
</evidence>
<dbReference type="Pfam" id="PF10399">
    <property type="entry name" value="UCR_Fe-S_N"/>
    <property type="match status" value="1"/>
</dbReference>
<feature type="region of interest" description="Disordered" evidence="22">
    <location>
        <begin position="87"/>
        <end position="114"/>
    </location>
</feature>
<comment type="function">
    <text evidence="1">Component of the ubiquinol-cytochrome c reductase complex (complex III or cytochrome b-c1 complex), which is a respiratory chain that generates an electrochemical potential coupled to ATP synthesis.</text>
</comment>
<name>A0A6S6XWM6_9PROT</name>
<feature type="transmembrane region" description="Helical" evidence="20">
    <location>
        <begin position="15"/>
        <end position="36"/>
    </location>
</feature>
<dbReference type="Proteomes" id="UP000515733">
    <property type="component" value="Chromosome"/>
</dbReference>
<keyword evidence="13 20" id="KW-0249">Electron transport</keyword>
<dbReference type="SUPFAM" id="SSF50022">
    <property type="entry name" value="ISP domain"/>
    <property type="match status" value="1"/>
</dbReference>
<keyword evidence="10" id="KW-0001">2Fe-2S</keyword>
<accession>A0A6S6XWM6</accession>
<dbReference type="KEGG" id="doe:DENOEST_1332"/>
<dbReference type="InterPro" id="IPR006311">
    <property type="entry name" value="TAT_signal"/>
</dbReference>
<comment type="cofactor">
    <cofactor evidence="20">
        <name>[2Fe-2S] cluster</name>
        <dbReference type="ChEBI" id="CHEBI:190135"/>
    </cofactor>
    <text evidence="20">Binds 1 [2Fe-2S] cluster per subunit.</text>
</comment>
<dbReference type="InterPro" id="IPR019470">
    <property type="entry name" value="Ubiq_cytC_Rdtase_Fe-S_su_TAT"/>
</dbReference>
<evidence type="ECO:0000256" key="18">
    <source>
        <dbReference type="ARBA" id="ARBA00023157"/>
    </source>
</evidence>
<dbReference type="CDD" id="cd03470">
    <property type="entry name" value="Rieske_cytochrome_bc1"/>
    <property type="match status" value="1"/>
</dbReference>
<evidence type="ECO:0000256" key="16">
    <source>
        <dbReference type="ARBA" id="ARBA00023014"/>
    </source>
</evidence>
<dbReference type="InterPro" id="IPR006317">
    <property type="entry name" value="Ubiquinol_cyt_c_Rdtase_Fe-S-su"/>
</dbReference>
<keyword evidence="9 20" id="KW-0812">Transmembrane</keyword>
<dbReference type="InterPro" id="IPR036922">
    <property type="entry name" value="Rieske_2Fe-2S_sf"/>
</dbReference>
<dbReference type="RefSeq" id="WP_145769610.1">
    <property type="nucleotide sequence ID" value="NZ_LR778301.1"/>
</dbReference>
<dbReference type="PANTHER" id="PTHR10134">
    <property type="entry name" value="CYTOCHROME B-C1 COMPLEX SUBUNIT RIESKE, MITOCHONDRIAL"/>
    <property type="match status" value="1"/>
</dbReference>
<dbReference type="Gene3D" id="1.20.5.510">
    <property type="entry name" value="Single helix bin"/>
    <property type="match status" value="1"/>
</dbReference>
<keyword evidence="18" id="KW-1015">Disulfide bond</keyword>
<evidence type="ECO:0000256" key="4">
    <source>
        <dbReference type="ARBA" id="ARBA00011649"/>
    </source>
</evidence>
<keyword evidence="15" id="KW-0408">Iron</keyword>
<reference evidence="23 24" key="1">
    <citation type="submission" date="2020-03" db="EMBL/GenBank/DDBJ databases">
        <authorList>
            <consortium name="Genoscope - CEA"/>
            <person name="William W."/>
        </authorList>
    </citation>
    <scope>NUCLEOTIDE SEQUENCE [LARGE SCALE GENOMIC DNA]</scope>
    <source>
        <strain evidence="24">DSM 16959</strain>
    </source>
</reference>
<dbReference type="PROSITE" id="PS51318">
    <property type="entry name" value="TAT"/>
    <property type="match status" value="1"/>
</dbReference>
<dbReference type="EMBL" id="LR778301">
    <property type="protein sequence ID" value="CAB1368497.1"/>
    <property type="molecule type" value="Genomic_DNA"/>
</dbReference>
<evidence type="ECO:0000256" key="12">
    <source>
        <dbReference type="ARBA" id="ARBA00022967"/>
    </source>
</evidence>
<comment type="miscellaneous">
    <text evidence="20">The Rieske protein is a high potential 2Fe-2S protein.</text>
</comment>
<dbReference type="Pfam" id="PF00355">
    <property type="entry name" value="Rieske"/>
    <property type="match status" value="1"/>
</dbReference>
<evidence type="ECO:0000256" key="21">
    <source>
        <dbReference type="RuleBase" id="RU004497"/>
    </source>
</evidence>
<dbReference type="InterPro" id="IPR017941">
    <property type="entry name" value="Rieske_2Fe-2S"/>
</dbReference>
<dbReference type="EC" id="7.1.1.8" evidence="5 20"/>
<dbReference type="GO" id="GO:0046872">
    <property type="term" value="F:metal ion binding"/>
    <property type="evidence" value="ECO:0007669"/>
    <property type="project" value="UniProtKB-KW"/>
</dbReference>
<dbReference type="InterPro" id="IPR005805">
    <property type="entry name" value="Rieske_Fe-S_prot_C"/>
</dbReference>
<evidence type="ECO:0000313" key="23">
    <source>
        <dbReference type="EMBL" id="CAB1368497.1"/>
    </source>
</evidence>
<keyword evidence="8" id="KW-1003">Cell membrane</keyword>
<feature type="compositionally biased region" description="Basic and acidic residues" evidence="22">
    <location>
        <begin position="87"/>
        <end position="103"/>
    </location>
</feature>
<dbReference type="PROSITE" id="PS51296">
    <property type="entry name" value="RIESKE"/>
    <property type="match status" value="1"/>
</dbReference>
<dbReference type="GO" id="GO:0005886">
    <property type="term" value="C:plasma membrane"/>
    <property type="evidence" value="ECO:0007669"/>
    <property type="project" value="UniProtKB-SubCell"/>
</dbReference>
<keyword evidence="24" id="KW-1185">Reference proteome</keyword>